<protein>
    <recommendedName>
        <fullName evidence="1">PPM-type phosphatase domain-containing protein</fullName>
    </recommendedName>
</protein>
<accession>A0A508X7F1</accession>
<evidence type="ECO:0000313" key="2">
    <source>
        <dbReference type="EMBL" id="VTZ65796.1"/>
    </source>
</evidence>
<dbReference type="Gene3D" id="3.60.40.10">
    <property type="entry name" value="PPM-type phosphatase domain"/>
    <property type="match status" value="1"/>
</dbReference>
<sequence>MTNSWRWAGARSIGTSHVKTETACQDFACAKLFIRPEGQIMVAVVSDGAGSASHADTGSKLVCLSFLRACREFLIAKPLEELTEDDVWDWLDEVRETINAKASSRDLRPRDFASTLVAVLAGPKASIVVHIGDGAAVWRKPGDEEWEVPSWPYHGEYASTTVFVTDDPQPQLSYFRMDEPIQEFALFSDGIERLVLEQATRSAHAPFFNRMLAPLKTSDAVGPDKHLSAALKDYLGSAAVCERTDDDKSLILGVRT</sequence>
<organism evidence="2">
    <name type="scientific">Sinorhizobium medicae</name>
    <dbReference type="NCBI Taxonomy" id="110321"/>
    <lineage>
        <taxon>Bacteria</taxon>
        <taxon>Pseudomonadati</taxon>
        <taxon>Pseudomonadota</taxon>
        <taxon>Alphaproteobacteria</taxon>
        <taxon>Hyphomicrobiales</taxon>
        <taxon>Rhizobiaceae</taxon>
        <taxon>Sinorhizobium/Ensifer group</taxon>
        <taxon>Sinorhizobium</taxon>
    </lineage>
</organism>
<gene>
    <name evidence="2" type="ORF">EMEDMD4_910013</name>
</gene>
<evidence type="ECO:0000259" key="1">
    <source>
        <dbReference type="Pfam" id="PF13672"/>
    </source>
</evidence>
<dbReference type="RefSeq" id="WP_014989237.1">
    <property type="nucleotide sequence ID" value="NZ_CABFNB010000163.1"/>
</dbReference>
<dbReference type="InterPro" id="IPR036457">
    <property type="entry name" value="PPM-type-like_dom_sf"/>
</dbReference>
<dbReference type="EMBL" id="CABFNB010000163">
    <property type="protein sequence ID" value="VTZ65796.1"/>
    <property type="molecule type" value="Genomic_DNA"/>
</dbReference>
<dbReference type="Proteomes" id="UP000507954">
    <property type="component" value="Unassembled WGS sequence"/>
</dbReference>
<name>A0A508X7F1_9HYPH</name>
<reference evidence="2" key="1">
    <citation type="submission" date="2019-06" db="EMBL/GenBank/DDBJ databases">
        <authorList>
            <person name="Le Quere A."/>
            <person name="Colella S."/>
        </authorList>
    </citation>
    <scope>NUCLEOTIDE SEQUENCE</scope>
    <source>
        <strain evidence="2">EmedicaeMD41</strain>
    </source>
</reference>
<dbReference type="AlphaFoldDB" id="A0A508X7F1"/>
<dbReference type="SUPFAM" id="SSF81606">
    <property type="entry name" value="PP2C-like"/>
    <property type="match status" value="1"/>
</dbReference>
<feature type="domain" description="PPM-type phosphatase" evidence="1">
    <location>
        <begin position="13"/>
        <end position="232"/>
    </location>
</feature>
<dbReference type="Pfam" id="PF13672">
    <property type="entry name" value="PP2C_2"/>
    <property type="match status" value="1"/>
</dbReference>
<dbReference type="InterPro" id="IPR001932">
    <property type="entry name" value="PPM-type_phosphatase-like_dom"/>
</dbReference>
<proteinExistence type="predicted"/>